<dbReference type="OrthoDB" id="73691at2759"/>
<dbReference type="HOGENOM" id="CLU_061833_0_0_1"/>
<evidence type="ECO:0000313" key="1">
    <source>
        <dbReference type="EMBL" id="CCC68125.1"/>
    </source>
</evidence>
<gene>
    <name evidence="1" type="primary">NCAS0B00410</name>
    <name evidence="1" type="ordered locus">NCAS_0B00410</name>
</gene>
<dbReference type="eggNOG" id="ENOG502S645">
    <property type="taxonomic scope" value="Eukaryota"/>
</dbReference>
<organism evidence="1 2">
    <name type="scientific">Naumovozyma castellii</name>
    <name type="common">Yeast</name>
    <name type="synonym">Saccharomyces castellii</name>
    <dbReference type="NCBI Taxonomy" id="27288"/>
    <lineage>
        <taxon>Eukaryota</taxon>
        <taxon>Fungi</taxon>
        <taxon>Dikarya</taxon>
        <taxon>Ascomycota</taxon>
        <taxon>Saccharomycotina</taxon>
        <taxon>Saccharomycetes</taxon>
        <taxon>Saccharomycetales</taxon>
        <taxon>Saccharomycetaceae</taxon>
        <taxon>Naumovozyma</taxon>
    </lineage>
</organism>
<keyword evidence="2" id="KW-1185">Reference proteome</keyword>
<proteinExistence type="predicted"/>
<dbReference type="GO" id="GO:0032979">
    <property type="term" value="P:protein insertion into mitochondrial inner membrane from matrix"/>
    <property type="evidence" value="ECO:0007669"/>
    <property type="project" value="EnsemblFungi"/>
</dbReference>
<dbReference type="GO" id="GO:0005743">
    <property type="term" value="C:mitochondrial inner membrane"/>
    <property type="evidence" value="ECO:0007669"/>
    <property type="project" value="EnsemblFungi"/>
</dbReference>
<dbReference type="KEGG" id="ncs:NCAS_0B00410"/>
<dbReference type="GeneID" id="96901689"/>
<sequence length="399" mass="46899">MHLFQRGLGTLTLCRFMSQKLVFNYPISLTSQESFQRSLKSNKTLSRLRTLYLENKLQFVDDEPSLRNVVLTPEINSQRTLPRTKFPKERIFHEVQMDSSVATWKKPFVKWFRLGKSLLIYYRDGIKHIIVAYKNSQPFELGSTYREIEAGERKITRVQFIESMRSRREIKKIPNFILLSIIFEELTVLICYYWPKIALWNCLNPGGFKKITESMAIKSILPNNSAESKYVSPYSLPKKLLSSTLQQSTVMRMGKWKLKLFDLLTIQNKAVERLVAICQYTFIDDCLLLQNILQKTEMESILLGYDELVNFIFERRLYYGGEDLNAMVNTVSGREVLIWRLFLYLSFRFDNTIYTYGSESFSEKWGLNNVTILNNPGSTFPDVNRKQRLIKETDLHIFH</sequence>
<evidence type="ECO:0000313" key="2">
    <source>
        <dbReference type="Proteomes" id="UP000001640"/>
    </source>
</evidence>
<dbReference type="STRING" id="1064592.G0VB02"/>
<dbReference type="EMBL" id="HE576753">
    <property type="protein sequence ID" value="CCC68125.1"/>
    <property type="molecule type" value="Genomic_DNA"/>
</dbReference>
<name>G0VB02_NAUCA</name>
<dbReference type="OMA" id="EKWGVNN"/>
<reference evidence="1 2" key="1">
    <citation type="journal article" date="2011" name="Proc. Natl. Acad. Sci. U.S.A.">
        <title>Evolutionary erosion of yeast sex chromosomes by mating-type switching accidents.</title>
        <authorList>
            <person name="Gordon J.L."/>
            <person name="Armisen D."/>
            <person name="Proux-Wera E."/>
            <person name="Oheigeartaigh S.S."/>
            <person name="Byrne K.P."/>
            <person name="Wolfe K.H."/>
        </authorList>
    </citation>
    <scope>NUCLEOTIDE SEQUENCE [LARGE SCALE GENOMIC DNA]</scope>
    <source>
        <strain evidence="2">ATCC 76901 / BCRC 22586 / CBS 4309 / NBRC 1992 / NRRL Y-12630</strain>
    </source>
</reference>
<protein>
    <submittedName>
        <fullName evidence="1">Uncharacterized protein</fullName>
    </submittedName>
</protein>
<dbReference type="AlphaFoldDB" id="G0VB02"/>
<accession>G0VB02</accession>
<reference key="2">
    <citation type="submission" date="2011-08" db="EMBL/GenBank/DDBJ databases">
        <title>Genome sequence of Naumovozyma castellii.</title>
        <authorList>
            <person name="Gordon J.L."/>
            <person name="Armisen D."/>
            <person name="Proux-Wera E."/>
            <person name="OhEigeartaigh S.S."/>
            <person name="Byrne K.P."/>
            <person name="Wolfe K.H."/>
        </authorList>
    </citation>
    <scope>NUCLEOTIDE SEQUENCE</scope>
    <source>
        <strain>Type strain:CBS 4309</strain>
    </source>
</reference>
<dbReference type="FunCoup" id="G0VB02">
    <property type="interactions" value="42"/>
</dbReference>
<dbReference type="Proteomes" id="UP000001640">
    <property type="component" value="Chromosome 2"/>
</dbReference>
<dbReference type="RefSeq" id="XP_003674502.1">
    <property type="nucleotide sequence ID" value="XM_003674454.1"/>
</dbReference>
<dbReference type="InParanoid" id="G0VB02"/>